<dbReference type="AlphaFoldDB" id="A0A6A2YG89"/>
<organism evidence="1 2">
    <name type="scientific">Hibiscus syriacus</name>
    <name type="common">Rose of Sharon</name>
    <dbReference type="NCBI Taxonomy" id="106335"/>
    <lineage>
        <taxon>Eukaryota</taxon>
        <taxon>Viridiplantae</taxon>
        <taxon>Streptophyta</taxon>
        <taxon>Embryophyta</taxon>
        <taxon>Tracheophyta</taxon>
        <taxon>Spermatophyta</taxon>
        <taxon>Magnoliopsida</taxon>
        <taxon>eudicotyledons</taxon>
        <taxon>Gunneridae</taxon>
        <taxon>Pentapetalae</taxon>
        <taxon>rosids</taxon>
        <taxon>malvids</taxon>
        <taxon>Malvales</taxon>
        <taxon>Malvaceae</taxon>
        <taxon>Malvoideae</taxon>
        <taxon>Hibiscus</taxon>
    </lineage>
</organism>
<dbReference type="EMBL" id="VEPZ02001439">
    <property type="protein sequence ID" value="KAE8672994.1"/>
    <property type="molecule type" value="Genomic_DNA"/>
</dbReference>
<comment type="caution">
    <text evidence="1">The sequence shown here is derived from an EMBL/GenBank/DDBJ whole genome shotgun (WGS) entry which is preliminary data.</text>
</comment>
<name>A0A6A2YG89_HIBSY</name>
<keyword evidence="2" id="KW-1185">Reference proteome</keyword>
<proteinExistence type="predicted"/>
<gene>
    <name evidence="1" type="ORF">F3Y22_tig00111832pilonHSYRG00110</name>
</gene>
<dbReference type="Proteomes" id="UP000436088">
    <property type="component" value="Unassembled WGS sequence"/>
</dbReference>
<evidence type="ECO:0000313" key="1">
    <source>
        <dbReference type="EMBL" id="KAE8672994.1"/>
    </source>
</evidence>
<evidence type="ECO:0000313" key="2">
    <source>
        <dbReference type="Proteomes" id="UP000436088"/>
    </source>
</evidence>
<reference evidence="1" key="1">
    <citation type="submission" date="2019-09" db="EMBL/GenBank/DDBJ databases">
        <title>Draft genome information of white flower Hibiscus syriacus.</title>
        <authorList>
            <person name="Kim Y.-M."/>
        </authorList>
    </citation>
    <scope>NUCLEOTIDE SEQUENCE [LARGE SCALE GENOMIC DNA]</scope>
    <source>
        <strain evidence="1">YM2019G1</strain>
    </source>
</reference>
<protein>
    <submittedName>
        <fullName evidence="1">Uncharacterized protein</fullName>
    </submittedName>
</protein>
<accession>A0A6A2YG89</accession>
<sequence length="50" mass="5751">MLDNGRQRRAPMIYLFRELVAPGRLGDNIAAMDRLVVSTQRAAVHEKKER</sequence>